<keyword evidence="1" id="KW-0233">DNA recombination</keyword>
<gene>
    <name evidence="3" type="ORF">GMARGA_LOCUS28645</name>
</gene>
<keyword evidence="4" id="KW-1185">Reference proteome</keyword>
<dbReference type="CDD" id="cd00397">
    <property type="entry name" value="DNA_BRE_C"/>
    <property type="match status" value="1"/>
</dbReference>
<dbReference type="Pfam" id="PF00589">
    <property type="entry name" value="Phage_integrase"/>
    <property type="match status" value="1"/>
</dbReference>
<evidence type="ECO:0000256" key="1">
    <source>
        <dbReference type="ARBA" id="ARBA00023172"/>
    </source>
</evidence>
<dbReference type="EMBL" id="CAJVQB010036959">
    <property type="protein sequence ID" value="CAG8824687.1"/>
    <property type="molecule type" value="Genomic_DNA"/>
</dbReference>
<sequence>QELNQKLQRLYSAKFAEKAQGLCPKTGKETFWMNELISAQKEKTFNYSAYPTTSSASLRLCFGPEAIAFNLSLAHPEPEYKNLYLLRGKGIHRVSFFDFLNQLKKELRIPARTELAPHTLRRCFATYNTLAGMPLNILQRILGHSKISTTALYIKDSDLIRAFQNSEEEKKQGKLIQLLLDEKLALELNHMLAESHLLARSLGITSSHCGEINPGASQGCRLARSQYFRNEKLLLDIAVIPDEELAQELLKERIFLDIRLAQIKLSYNTMTRKKYTELEKQILAQAKNQEKGSID</sequence>
<dbReference type="InterPro" id="IPR002104">
    <property type="entry name" value="Integrase_catalytic"/>
</dbReference>
<comment type="caution">
    <text evidence="3">The sequence shown here is derived from an EMBL/GenBank/DDBJ whole genome shotgun (WGS) entry which is preliminary data.</text>
</comment>
<dbReference type="PROSITE" id="PS51898">
    <property type="entry name" value="TYR_RECOMBINASE"/>
    <property type="match status" value="1"/>
</dbReference>
<organism evidence="3 4">
    <name type="scientific">Gigaspora margarita</name>
    <dbReference type="NCBI Taxonomy" id="4874"/>
    <lineage>
        <taxon>Eukaryota</taxon>
        <taxon>Fungi</taxon>
        <taxon>Fungi incertae sedis</taxon>
        <taxon>Mucoromycota</taxon>
        <taxon>Glomeromycotina</taxon>
        <taxon>Glomeromycetes</taxon>
        <taxon>Diversisporales</taxon>
        <taxon>Gigasporaceae</taxon>
        <taxon>Gigaspora</taxon>
    </lineage>
</organism>
<accession>A0ABN7WB19</accession>
<evidence type="ECO:0000313" key="4">
    <source>
        <dbReference type="Proteomes" id="UP000789901"/>
    </source>
</evidence>
<reference evidence="3 4" key="1">
    <citation type="submission" date="2021-06" db="EMBL/GenBank/DDBJ databases">
        <authorList>
            <person name="Kallberg Y."/>
            <person name="Tangrot J."/>
            <person name="Rosling A."/>
        </authorList>
    </citation>
    <scope>NUCLEOTIDE SEQUENCE [LARGE SCALE GENOMIC DNA]</scope>
    <source>
        <strain evidence="3 4">120-4 pot B 10/14</strain>
    </source>
</reference>
<feature type="domain" description="Tyr recombinase" evidence="2">
    <location>
        <begin position="1"/>
        <end position="171"/>
    </location>
</feature>
<dbReference type="Gene3D" id="1.10.443.10">
    <property type="entry name" value="Intergrase catalytic core"/>
    <property type="match status" value="1"/>
</dbReference>
<feature type="non-terminal residue" evidence="3">
    <location>
        <position position="1"/>
    </location>
</feature>
<dbReference type="InterPro" id="IPR013762">
    <property type="entry name" value="Integrase-like_cat_sf"/>
</dbReference>
<protein>
    <submittedName>
        <fullName evidence="3">237_t:CDS:1</fullName>
    </submittedName>
</protein>
<evidence type="ECO:0000259" key="2">
    <source>
        <dbReference type="PROSITE" id="PS51898"/>
    </source>
</evidence>
<dbReference type="Proteomes" id="UP000789901">
    <property type="component" value="Unassembled WGS sequence"/>
</dbReference>
<dbReference type="InterPro" id="IPR011010">
    <property type="entry name" value="DNA_brk_join_enz"/>
</dbReference>
<name>A0ABN7WB19_GIGMA</name>
<evidence type="ECO:0000313" key="3">
    <source>
        <dbReference type="EMBL" id="CAG8824687.1"/>
    </source>
</evidence>
<proteinExistence type="predicted"/>
<dbReference type="SUPFAM" id="SSF56349">
    <property type="entry name" value="DNA breaking-rejoining enzymes"/>
    <property type="match status" value="1"/>
</dbReference>